<keyword evidence="1" id="KW-1133">Transmembrane helix</keyword>
<keyword evidence="3" id="KW-1185">Reference proteome</keyword>
<sequence>MMRGFSLPGLLLAMLLGCSCLLMALSRYEALRAGLQSLRRAADGQQAMRMALFQLARDLRSDGQAGCQSWPVEYVDDASVHLSWGSSAWQLVEVEQDGAGRLARLLFRRLSPDEGEPRTLLLSSCARLDRLQAGVDFTLHDAGEFGRLDLMPSGRPALGGQGGHHLPSLELGPLVVRRYRQAAGWLLRDEQPLLPLVGLRVASPADGLWRLELTPPGSATVPRQLAIARRQRGMAMVTVWVLMLAGLMLLSSGQRLLLDDGRQVLHERQWTQALFRAEFALRQAERQVWGLARAPGHADWFRPSCQHAAAPPNWRSGLCSPPRSGERQALPAWLRGTGDGVLSPCRLPVCRPVALPVWQVGRRPVGHGRVCRPDPKDGPIDPDPCYIVELLDQDYRGAGLYRITVRAWGRTVRSRVTLQSYYWAQGDGQRLSWRML</sequence>
<organism evidence="2 3">
    <name type="scientific">Paludibacterium purpuratum</name>
    <dbReference type="NCBI Taxonomy" id="1144873"/>
    <lineage>
        <taxon>Bacteria</taxon>
        <taxon>Pseudomonadati</taxon>
        <taxon>Pseudomonadota</taxon>
        <taxon>Betaproteobacteria</taxon>
        <taxon>Neisseriales</taxon>
        <taxon>Chromobacteriaceae</taxon>
        <taxon>Paludibacterium</taxon>
    </lineage>
</organism>
<protein>
    <submittedName>
        <fullName evidence="2">Tfp pilus assembly protein PilX</fullName>
    </submittedName>
</protein>
<keyword evidence="1" id="KW-0472">Membrane</keyword>
<evidence type="ECO:0000313" key="3">
    <source>
        <dbReference type="Proteomes" id="UP000295611"/>
    </source>
</evidence>
<dbReference type="RefSeq" id="WP_133679371.1">
    <property type="nucleotide sequence ID" value="NZ_SNZP01000004.1"/>
</dbReference>
<dbReference type="AlphaFoldDB" id="A0A4R7B7J0"/>
<gene>
    <name evidence="2" type="ORF">DFP86_104234</name>
</gene>
<accession>A0A4R7B7J0</accession>
<evidence type="ECO:0000256" key="1">
    <source>
        <dbReference type="SAM" id="Phobius"/>
    </source>
</evidence>
<feature type="transmembrane region" description="Helical" evidence="1">
    <location>
        <begin position="233"/>
        <end position="250"/>
    </location>
</feature>
<dbReference type="OrthoDB" id="8613141at2"/>
<proteinExistence type="predicted"/>
<keyword evidence="1" id="KW-0812">Transmembrane</keyword>
<dbReference type="Proteomes" id="UP000295611">
    <property type="component" value="Unassembled WGS sequence"/>
</dbReference>
<comment type="caution">
    <text evidence="2">The sequence shown here is derived from an EMBL/GenBank/DDBJ whole genome shotgun (WGS) entry which is preliminary data.</text>
</comment>
<name>A0A4R7B7J0_9NEIS</name>
<reference evidence="2 3" key="1">
    <citation type="submission" date="2019-03" db="EMBL/GenBank/DDBJ databases">
        <title>Genomic Encyclopedia of Type Strains, Phase III (KMG-III): the genomes of soil and plant-associated and newly described type strains.</title>
        <authorList>
            <person name="Whitman W."/>
        </authorList>
    </citation>
    <scope>NUCLEOTIDE SEQUENCE [LARGE SCALE GENOMIC DNA]</scope>
    <source>
        <strain evidence="2 3">CECT 8976</strain>
    </source>
</reference>
<dbReference type="PROSITE" id="PS51257">
    <property type="entry name" value="PROKAR_LIPOPROTEIN"/>
    <property type="match status" value="1"/>
</dbReference>
<dbReference type="EMBL" id="SNZP01000004">
    <property type="protein sequence ID" value="TDR80734.1"/>
    <property type="molecule type" value="Genomic_DNA"/>
</dbReference>
<evidence type="ECO:0000313" key="2">
    <source>
        <dbReference type="EMBL" id="TDR80734.1"/>
    </source>
</evidence>